<dbReference type="Pfam" id="PF13377">
    <property type="entry name" value="Peripla_BP_3"/>
    <property type="match status" value="1"/>
</dbReference>
<comment type="caution">
    <text evidence="5">The sequence shown here is derived from an EMBL/GenBank/DDBJ whole genome shotgun (WGS) entry which is preliminary data.</text>
</comment>
<keyword evidence="1" id="KW-0805">Transcription regulation</keyword>
<dbReference type="Pfam" id="PF00356">
    <property type="entry name" value="LacI"/>
    <property type="match status" value="1"/>
</dbReference>
<evidence type="ECO:0000313" key="5">
    <source>
        <dbReference type="EMBL" id="MFC3687606.1"/>
    </source>
</evidence>
<dbReference type="Gene3D" id="3.40.50.2300">
    <property type="match status" value="2"/>
</dbReference>
<dbReference type="Proteomes" id="UP001595685">
    <property type="component" value="Unassembled WGS sequence"/>
</dbReference>
<reference evidence="6" key="1">
    <citation type="journal article" date="2019" name="Int. J. Syst. Evol. Microbiol.">
        <title>The Global Catalogue of Microorganisms (GCM) 10K type strain sequencing project: providing services to taxonomists for standard genome sequencing and annotation.</title>
        <authorList>
            <consortium name="The Broad Institute Genomics Platform"/>
            <consortium name="The Broad Institute Genome Sequencing Center for Infectious Disease"/>
            <person name="Wu L."/>
            <person name="Ma J."/>
        </authorList>
    </citation>
    <scope>NUCLEOTIDE SEQUENCE [LARGE SCALE GENOMIC DNA]</scope>
    <source>
        <strain evidence="6">NCAIM B.02333</strain>
    </source>
</reference>
<evidence type="ECO:0000259" key="4">
    <source>
        <dbReference type="PROSITE" id="PS50932"/>
    </source>
</evidence>
<dbReference type="Gene3D" id="1.10.260.40">
    <property type="entry name" value="lambda repressor-like DNA-binding domains"/>
    <property type="match status" value="1"/>
</dbReference>
<sequence>MAAPRVTITDVARHAGVSKTLVSFALNDRPGVSPESRRRILAAAAELGWRPSHRARSLSVSRAFALGLVVARPAELLGADPFFLAFIAGVETVLSEHDQALVLLVVRDRAAEVAGYERLARDGRVDGVLVTDLRHDDERLALLERLRLPAVTLNRPAGPSSSPAVCLDDSAGVREAVAHLVDLGHRHIGHVAGPAPFLHSRSRREAWAQALAEHGLPPGPEAVGDFSPASGAAATRTLLGADEPPTAVVYANDLMAMAGLTVAHQCGVQVPGDLSVTGFDDAASAAHTHPPLTTIRADVPAWGARCARTLLELVEGGAAEDVEMPPARLVVRDTTGPPRRGGP</sequence>
<dbReference type="CDD" id="cd01392">
    <property type="entry name" value="HTH_LacI"/>
    <property type="match status" value="1"/>
</dbReference>
<dbReference type="CDD" id="cd06267">
    <property type="entry name" value="PBP1_LacI_sugar_binding-like"/>
    <property type="match status" value="1"/>
</dbReference>
<dbReference type="InterPro" id="IPR046335">
    <property type="entry name" value="LacI/GalR-like_sensor"/>
</dbReference>
<dbReference type="SUPFAM" id="SSF53822">
    <property type="entry name" value="Periplasmic binding protein-like I"/>
    <property type="match status" value="1"/>
</dbReference>
<dbReference type="PANTHER" id="PTHR30146:SF155">
    <property type="entry name" value="ALANINE RACEMASE"/>
    <property type="match status" value="1"/>
</dbReference>
<dbReference type="PANTHER" id="PTHR30146">
    <property type="entry name" value="LACI-RELATED TRANSCRIPTIONAL REPRESSOR"/>
    <property type="match status" value="1"/>
</dbReference>
<dbReference type="RefSeq" id="WP_376985387.1">
    <property type="nucleotide sequence ID" value="NZ_JBHRWW010000002.1"/>
</dbReference>
<name>A0ABV7WEX6_9MICO</name>
<dbReference type="InterPro" id="IPR010982">
    <property type="entry name" value="Lambda_DNA-bd_dom_sf"/>
</dbReference>
<keyword evidence="6" id="KW-1185">Reference proteome</keyword>
<dbReference type="InterPro" id="IPR028082">
    <property type="entry name" value="Peripla_BP_I"/>
</dbReference>
<dbReference type="GO" id="GO:0003677">
    <property type="term" value="F:DNA binding"/>
    <property type="evidence" value="ECO:0007669"/>
    <property type="project" value="UniProtKB-KW"/>
</dbReference>
<dbReference type="EMBL" id="JBHRWW010000002">
    <property type="protein sequence ID" value="MFC3687606.1"/>
    <property type="molecule type" value="Genomic_DNA"/>
</dbReference>
<gene>
    <name evidence="5" type="ORF">ACFOLH_04550</name>
</gene>
<protein>
    <submittedName>
        <fullName evidence="5">LacI family DNA-binding transcriptional regulator</fullName>
    </submittedName>
</protein>
<dbReference type="PROSITE" id="PS50932">
    <property type="entry name" value="HTH_LACI_2"/>
    <property type="match status" value="1"/>
</dbReference>
<accession>A0ABV7WEX6</accession>
<evidence type="ECO:0000256" key="2">
    <source>
        <dbReference type="ARBA" id="ARBA00023125"/>
    </source>
</evidence>
<organism evidence="5 6">
    <name type="scientific">Aquipuribacter hungaricus</name>
    <dbReference type="NCBI Taxonomy" id="545624"/>
    <lineage>
        <taxon>Bacteria</taxon>
        <taxon>Bacillati</taxon>
        <taxon>Actinomycetota</taxon>
        <taxon>Actinomycetes</taxon>
        <taxon>Micrococcales</taxon>
        <taxon>Intrasporangiaceae</taxon>
        <taxon>Aquipuribacter</taxon>
    </lineage>
</organism>
<proteinExistence type="predicted"/>
<dbReference type="InterPro" id="IPR000843">
    <property type="entry name" value="HTH_LacI"/>
</dbReference>
<dbReference type="SMART" id="SM00354">
    <property type="entry name" value="HTH_LACI"/>
    <property type="match status" value="1"/>
</dbReference>
<evidence type="ECO:0000256" key="1">
    <source>
        <dbReference type="ARBA" id="ARBA00023015"/>
    </source>
</evidence>
<keyword evidence="3" id="KW-0804">Transcription</keyword>
<evidence type="ECO:0000256" key="3">
    <source>
        <dbReference type="ARBA" id="ARBA00023163"/>
    </source>
</evidence>
<evidence type="ECO:0000313" key="6">
    <source>
        <dbReference type="Proteomes" id="UP001595685"/>
    </source>
</evidence>
<dbReference type="SUPFAM" id="SSF47413">
    <property type="entry name" value="lambda repressor-like DNA-binding domains"/>
    <property type="match status" value="1"/>
</dbReference>
<keyword evidence="2 5" id="KW-0238">DNA-binding</keyword>
<feature type="domain" description="HTH lacI-type" evidence="4">
    <location>
        <begin position="6"/>
        <end position="60"/>
    </location>
</feature>